<dbReference type="Pfam" id="PF06101">
    <property type="entry name" value="Vps62"/>
    <property type="match status" value="1"/>
</dbReference>
<gene>
    <name evidence="1" type="ORF">C5167_014165</name>
</gene>
<accession>A0A4Y7J3B7</accession>
<dbReference type="InterPro" id="IPR009291">
    <property type="entry name" value="Vps62"/>
</dbReference>
<dbReference type="AlphaFoldDB" id="A0A4Y7J3B7"/>
<reference evidence="1 2" key="1">
    <citation type="journal article" date="2018" name="Science">
        <title>The opium poppy genome and morphinan production.</title>
        <authorList>
            <person name="Guo L."/>
            <person name="Winzer T."/>
            <person name="Yang X."/>
            <person name="Li Y."/>
            <person name="Ning Z."/>
            <person name="He Z."/>
            <person name="Teodor R."/>
            <person name="Lu Y."/>
            <person name="Bowser T.A."/>
            <person name="Graham I.A."/>
            <person name="Ye K."/>
        </authorList>
    </citation>
    <scope>NUCLEOTIDE SEQUENCE [LARGE SCALE GENOMIC DNA]</scope>
    <source>
        <strain evidence="2">cv. HN1</strain>
        <tissue evidence="1">Leaves</tissue>
    </source>
</reference>
<dbReference type="OMA" id="KVWASHE"/>
<keyword evidence="2" id="KW-1185">Reference proteome</keyword>
<dbReference type="PANTHER" id="PTHR48152">
    <property type="entry name" value="F1C9.34 PROTEIN"/>
    <property type="match status" value="1"/>
</dbReference>
<dbReference type="EMBL" id="CM010717">
    <property type="protein sequence ID" value="RZC55307.1"/>
    <property type="molecule type" value="Genomic_DNA"/>
</dbReference>
<evidence type="ECO:0008006" key="3">
    <source>
        <dbReference type="Google" id="ProtNLM"/>
    </source>
</evidence>
<sequence>MGNLPSAGATKVLPVDSLFNLPAPLPSWPPLLSDNNGGGFGSGSINLGGLEVQQISTFTKVWRILDGGPGNQGVTFFEPSPIPDGYFMLGSYVQQNNKPLFGWVLVGKDIDNSGTLKTPVDYTLVWSSEKSTIKKDGNGYIWLPVAPEGYRSVGHVVTKSSAKPSLDKIRCVRSDLTESCERSDLLFGAGGINAYGLRPTNRATQSLSVSVGTFVAEIDGGQSSTAAMSCLKNKDSNLSCMPNLSQIQALVQTYSPWIYFHPKEQYLPSSVSWYFNNGALLYKKGDESNPAPIDSTGSNLPQGGWNDDTYWLDLPIDKDAKERVKKGDLGSSESYIHVKPMLGGTFTDLVFWFFYPFNGPGTAKVELINIPLGKIGEHIGDWEHLTLRISNFSEKLWSAYFSQHSKGSWVNASDLEFQGGNKFVTYSALHGHPFYAKPGLVLQGNASLGIGIRNDTAKSDFVMNTGERYAVVSAEYLGTTIVEPPWLDYLKKWGPKIDYNTKDELDKIEKLLPGKLKDVFKRVINGLPREVFGEDGPTGPKMKDYWTGDERV</sequence>
<dbReference type="PANTHER" id="PTHR48152:SF3">
    <property type="entry name" value="DUF946 FAMILY PROTEIN (DUF946)"/>
    <property type="match status" value="1"/>
</dbReference>
<name>A0A4Y7J3B7_PAPSO</name>
<proteinExistence type="predicted"/>
<evidence type="ECO:0000313" key="1">
    <source>
        <dbReference type="EMBL" id="RZC55307.1"/>
    </source>
</evidence>
<evidence type="ECO:0000313" key="2">
    <source>
        <dbReference type="Proteomes" id="UP000316621"/>
    </source>
</evidence>
<dbReference type="OrthoDB" id="188042at2759"/>
<dbReference type="Gramene" id="RZC55307">
    <property type="protein sequence ID" value="RZC55307"/>
    <property type="gene ID" value="C5167_014165"/>
</dbReference>
<protein>
    <recommendedName>
        <fullName evidence="3">Vacuolar protein sorting-associated protein 62</fullName>
    </recommendedName>
</protein>
<dbReference type="Proteomes" id="UP000316621">
    <property type="component" value="Chromosome 3"/>
</dbReference>
<organism evidence="1 2">
    <name type="scientific">Papaver somniferum</name>
    <name type="common">Opium poppy</name>
    <dbReference type="NCBI Taxonomy" id="3469"/>
    <lineage>
        <taxon>Eukaryota</taxon>
        <taxon>Viridiplantae</taxon>
        <taxon>Streptophyta</taxon>
        <taxon>Embryophyta</taxon>
        <taxon>Tracheophyta</taxon>
        <taxon>Spermatophyta</taxon>
        <taxon>Magnoliopsida</taxon>
        <taxon>Ranunculales</taxon>
        <taxon>Papaveraceae</taxon>
        <taxon>Papaveroideae</taxon>
        <taxon>Papaver</taxon>
    </lineage>
</organism>